<evidence type="ECO:0000313" key="3">
    <source>
        <dbReference type="Proteomes" id="UP001382904"/>
    </source>
</evidence>
<dbReference type="InterPro" id="IPR029058">
    <property type="entry name" value="AB_hydrolase_fold"/>
</dbReference>
<accession>A0ABU8U0F4</accession>
<feature type="compositionally biased region" description="Gly residues" evidence="1">
    <location>
        <begin position="308"/>
        <end position="318"/>
    </location>
</feature>
<organism evidence="2 3">
    <name type="scientific">Streptomyces caledonius</name>
    <dbReference type="NCBI Taxonomy" id="3134107"/>
    <lineage>
        <taxon>Bacteria</taxon>
        <taxon>Bacillati</taxon>
        <taxon>Actinomycetota</taxon>
        <taxon>Actinomycetes</taxon>
        <taxon>Kitasatosporales</taxon>
        <taxon>Streptomycetaceae</taxon>
        <taxon>Streptomyces</taxon>
    </lineage>
</organism>
<dbReference type="SUPFAM" id="SSF53474">
    <property type="entry name" value="alpha/beta-Hydrolases"/>
    <property type="match status" value="1"/>
</dbReference>
<sequence length="350" mass="36274">MAGGPASHVPQDGVAELVHRIPDARMTTIPVGHLVHAAAPEEFVREVAAFLDCVPDGVPDGMRDSAPDDVSDGELARRWLAAEGVTRTGEDEWTDGGSEDGRLTSNEVAHAFAGAAVRDDSLDVEGRIRLGFGLVDLLDAYRVTVEIGSAVQGAEDPRAARALWDGYRSRLEAPEVSEAVTYSLWVDWFEDRDTADTAFAEVLGKDVGQLRPGARSPCCAGPGAYWSAPGRCPGRSRCRSTGPPPWCRPCTTRSSGPSCSATTTCTGTSTRPGARPPRRGGTAAGHRALGRAAHRTGGRSPQPPRHPGGLGGGAGRGPGAVTRAGPPPGTRHPALGRSAAQPLTPAAGGP</sequence>
<feature type="region of interest" description="Disordered" evidence="1">
    <location>
        <begin position="250"/>
        <end position="350"/>
    </location>
</feature>
<gene>
    <name evidence="2" type="ORF">WKI68_07570</name>
</gene>
<reference evidence="2 3" key="1">
    <citation type="submission" date="2024-03" db="EMBL/GenBank/DDBJ databases">
        <title>Novel Streptomyces species of biotechnological and ecological value are a feature of Machair soil.</title>
        <authorList>
            <person name="Prole J.R."/>
            <person name="Goodfellow M."/>
            <person name="Allenby N."/>
            <person name="Ward A.C."/>
        </authorList>
    </citation>
    <scope>NUCLEOTIDE SEQUENCE [LARGE SCALE GENOMIC DNA]</scope>
    <source>
        <strain evidence="2 3">MS1.HAVA.3</strain>
    </source>
</reference>
<feature type="compositionally biased region" description="Basic residues" evidence="1">
    <location>
        <begin position="288"/>
        <end position="297"/>
    </location>
</feature>
<name>A0ABU8U0F4_9ACTN</name>
<feature type="compositionally biased region" description="Low complexity" evidence="1">
    <location>
        <begin position="254"/>
        <end position="287"/>
    </location>
</feature>
<evidence type="ECO:0000256" key="1">
    <source>
        <dbReference type="SAM" id="MobiDB-lite"/>
    </source>
</evidence>
<protein>
    <submittedName>
        <fullName evidence="2">Uncharacterized protein</fullName>
    </submittedName>
</protein>
<keyword evidence="3" id="KW-1185">Reference proteome</keyword>
<comment type="caution">
    <text evidence="2">The sequence shown here is derived from an EMBL/GenBank/DDBJ whole genome shotgun (WGS) entry which is preliminary data.</text>
</comment>
<dbReference type="Gene3D" id="3.40.50.1820">
    <property type="entry name" value="alpha/beta hydrolase"/>
    <property type="match status" value="1"/>
</dbReference>
<proteinExistence type="predicted"/>
<evidence type="ECO:0000313" key="2">
    <source>
        <dbReference type="EMBL" id="MEJ8641371.1"/>
    </source>
</evidence>
<dbReference type="EMBL" id="JBBKAM010000002">
    <property type="protein sequence ID" value="MEJ8641371.1"/>
    <property type="molecule type" value="Genomic_DNA"/>
</dbReference>
<dbReference type="Proteomes" id="UP001382904">
    <property type="component" value="Unassembled WGS sequence"/>
</dbReference>